<dbReference type="PANTHER" id="PTHR47561:SF1">
    <property type="entry name" value="POLYSACCHARIDE DEACETYLASE FAMILY PROTEIN (AFU_ORTHOLOGUE AFUA_6G05030)"/>
    <property type="match status" value="1"/>
</dbReference>
<dbReference type="InterPro" id="IPR022560">
    <property type="entry name" value="DUF3473"/>
</dbReference>
<proteinExistence type="inferred from homology"/>
<dbReference type="EMBL" id="JAHYBZ010000002">
    <property type="protein sequence ID" value="MBW6397530.1"/>
    <property type="molecule type" value="Genomic_DNA"/>
</dbReference>
<keyword evidence="7" id="KW-1185">Reference proteome</keyword>
<evidence type="ECO:0000259" key="5">
    <source>
        <dbReference type="PROSITE" id="PS51677"/>
    </source>
</evidence>
<organism evidence="6 7">
    <name type="scientific">Roseomonas alba</name>
    <dbReference type="NCBI Taxonomy" id="2846776"/>
    <lineage>
        <taxon>Bacteria</taxon>
        <taxon>Pseudomonadati</taxon>
        <taxon>Pseudomonadota</taxon>
        <taxon>Alphaproteobacteria</taxon>
        <taxon>Acetobacterales</taxon>
        <taxon>Roseomonadaceae</taxon>
        <taxon>Roseomonas</taxon>
    </lineage>
</organism>
<comment type="caution">
    <text evidence="6">The sequence shown here is derived from an EMBL/GenBank/DDBJ whole genome shotgun (WGS) entry which is preliminary data.</text>
</comment>
<dbReference type="Gene3D" id="3.20.20.370">
    <property type="entry name" value="Glycoside hydrolase/deacetylase"/>
    <property type="match status" value="1"/>
</dbReference>
<dbReference type="InterPro" id="IPR002509">
    <property type="entry name" value="NODB_dom"/>
</dbReference>
<accession>A0ABS7A614</accession>
<dbReference type="InterPro" id="IPR011330">
    <property type="entry name" value="Glyco_hydro/deAcase_b/a-brl"/>
</dbReference>
<feature type="domain" description="NodB homology" evidence="5">
    <location>
        <begin position="26"/>
        <end position="290"/>
    </location>
</feature>
<evidence type="ECO:0000256" key="2">
    <source>
        <dbReference type="ARBA" id="ARBA00010973"/>
    </source>
</evidence>
<dbReference type="PROSITE" id="PS51677">
    <property type="entry name" value="NODB"/>
    <property type="match status" value="1"/>
</dbReference>
<dbReference type="SUPFAM" id="SSF88713">
    <property type="entry name" value="Glycoside hydrolase/deacetylase"/>
    <property type="match status" value="1"/>
</dbReference>
<name>A0ABS7A614_9PROT</name>
<dbReference type="CDD" id="cd10941">
    <property type="entry name" value="CE4_PuuE_HpPgdA_like_2"/>
    <property type="match status" value="1"/>
</dbReference>
<evidence type="ECO:0000256" key="1">
    <source>
        <dbReference type="ARBA" id="ARBA00003236"/>
    </source>
</evidence>
<dbReference type="InterPro" id="IPR045235">
    <property type="entry name" value="PuuE_HpPgdA-like"/>
</dbReference>
<evidence type="ECO:0000313" key="6">
    <source>
        <dbReference type="EMBL" id="MBW6397530.1"/>
    </source>
</evidence>
<protein>
    <recommendedName>
        <fullName evidence="3">Chitooligosaccharide deacetylase</fullName>
    </recommendedName>
    <alternativeName>
        <fullName evidence="4">Nodulation protein B</fullName>
    </alternativeName>
</protein>
<comment type="function">
    <text evidence="1">Is involved in generating a small heat-stable compound (Nod), an acylated oligomer of N-acetylglucosamine, that stimulates mitosis in various plant protoplasts.</text>
</comment>
<evidence type="ECO:0000256" key="3">
    <source>
        <dbReference type="ARBA" id="ARBA00020071"/>
    </source>
</evidence>
<evidence type="ECO:0000313" key="7">
    <source>
        <dbReference type="Proteomes" id="UP001196565"/>
    </source>
</evidence>
<dbReference type="RefSeq" id="WP_219762136.1">
    <property type="nucleotide sequence ID" value="NZ_JAHYBZ010000002.1"/>
</dbReference>
<comment type="similarity">
    <text evidence="2">Belongs to the polysaccharide deacetylase family.</text>
</comment>
<gene>
    <name evidence="6" type="ORF">KPL78_06715</name>
</gene>
<reference evidence="6 7" key="1">
    <citation type="submission" date="2021-07" db="EMBL/GenBank/DDBJ databases">
        <authorList>
            <person name="So Y."/>
        </authorList>
    </citation>
    <scope>NUCLEOTIDE SEQUENCE [LARGE SCALE GENOMIC DNA]</scope>
    <source>
        <strain evidence="6 7">HJA6</strain>
    </source>
</reference>
<dbReference type="PANTHER" id="PTHR47561">
    <property type="entry name" value="POLYSACCHARIDE DEACETYLASE FAMILY PROTEIN (AFU_ORTHOLOGUE AFUA_6G05030)"/>
    <property type="match status" value="1"/>
</dbReference>
<dbReference type="Pfam" id="PF01522">
    <property type="entry name" value="Polysacc_deac_1"/>
    <property type="match status" value="1"/>
</dbReference>
<evidence type="ECO:0000256" key="4">
    <source>
        <dbReference type="ARBA" id="ARBA00032976"/>
    </source>
</evidence>
<dbReference type="Pfam" id="PF11959">
    <property type="entry name" value="DUF3473"/>
    <property type="match status" value="1"/>
</dbReference>
<dbReference type="InterPro" id="IPR014344">
    <property type="entry name" value="XrtA_polysacc_deacetyl"/>
</dbReference>
<dbReference type="NCBIfam" id="TIGR03006">
    <property type="entry name" value="pepcterm_polyde"/>
    <property type="match status" value="1"/>
</dbReference>
<sequence length="290" mass="32250">MTARNAMTVDVEEWFQVQAFAEVIPRACWAKCETRVEASTDRILARFAEAGVRATFFILGCVAERHPDLVRRIAASGHEVASHGYGHEQVHAIGEQRFREDIRRAKGTIEDIAGSQVRGYRAPTFSIGATITPWAHRVLAEEGHGYSSSVFPVGHDLYGSPDAPRGPHLPDPDGVPELPMTTLRVLQRNLPCAGGGWFRLMPYPLFRTALRRVNAAETNPGIFYFHPWEMDPGQPHLADAPARSRFRHYARQSSMETRIARLLRDFSWGRMDEVFGLTTPPAPAPAVAAA</sequence>
<dbReference type="Proteomes" id="UP001196565">
    <property type="component" value="Unassembled WGS sequence"/>
</dbReference>